<dbReference type="InterPro" id="IPR011990">
    <property type="entry name" value="TPR-like_helical_dom_sf"/>
</dbReference>
<dbReference type="EMBL" id="BMIB01000001">
    <property type="protein sequence ID" value="GGH60049.1"/>
    <property type="molecule type" value="Genomic_DNA"/>
</dbReference>
<feature type="domain" description="SusD-like N-terminal" evidence="7">
    <location>
        <begin position="23"/>
        <end position="216"/>
    </location>
</feature>
<dbReference type="SUPFAM" id="SSF48452">
    <property type="entry name" value="TPR-like"/>
    <property type="match status" value="1"/>
</dbReference>
<evidence type="ECO:0000256" key="3">
    <source>
        <dbReference type="ARBA" id="ARBA00022729"/>
    </source>
</evidence>
<evidence type="ECO:0000256" key="5">
    <source>
        <dbReference type="ARBA" id="ARBA00023237"/>
    </source>
</evidence>
<organism evidence="8 9">
    <name type="scientific">Filimonas zeae</name>
    <dbReference type="NCBI Taxonomy" id="1737353"/>
    <lineage>
        <taxon>Bacteria</taxon>
        <taxon>Pseudomonadati</taxon>
        <taxon>Bacteroidota</taxon>
        <taxon>Chitinophagia</taxon>
        <taxon>Chitinophagales</taxon>
        <taxon>Chitinophagaceae</taxon>
        <taxon>Filimonas</taxon>
    </lineage>
</organism>
<sequence>MKISLRIALYVAIIMIAGGCNKFLDTKSNSQPTLDNYFTTLKDCRSATAAMYSRVWYSFSSKFYFDMGDGRGNNLFQPYTSGQSFIRLTETGETTTLQEGWASLYVVITQADYILNNIDRALQFNVSERDVNACKAEARFMRGLAYWYAGSTWGNIPIVEDPVALSKNAKVPPHYFEDVLQYAISDLEYAAKNLRTTDEKGRVTRYSALGILSRLYITAACYARGNRFSERWTKNATEYYELARIAAKEVCENSAYTLMSDYEELFRPQNNNNTETLFALQFVPGSTDYGAGNRNQEWLAYSTTLTDGLNAYGSSTFASGELVKLMHDRGELKRKKAAFFYPGAVYDYIGTHTADGKWIVTGANAVRYPNIKKHVVGSKKDTDGMAINGNSGLAAPMLRLAEVYLLYAEAILGTQASTTDAEALKYFNLVRKRAGLDPVTAISVADLWDERRCELALEGQFWFDMVRRGYWDQAWVLDYMNHQRRSEYYYYLSNTAPNGFAWRNVGDGQEQNTATEARLLLPYPSTELVMNPKLNEAPVHFTF</sequence>
<keyword evidence="5" id="KW-0998">Cell outer membrane</keyword>
<keyword evidence="9" id="KW-1185">Reference proteome</keyword>
<dbReference type="RefSeq" id="WP_188950634.1">
    <property type="nucleotide sequence ID" value="NZ_BMIB01000001.1"/>
</dbReference>
<proteinExistence type="inferred from homology"/>
<dbReference type="Pfam" id="PF07980">
    <property type="entry name" value="SusD_RagB"/>
    <property type="match status" value="1"/>
</dbReference>
<comment type="caution">
    <text evidence="8">The sequence shown here is derived from an EMBL/GenBank/DDBJ whole genome shotgun (WGS) entry which is preliminary data.</text>
</comment>
<gene>
    <name evidence="8" type="ORF">GCM10011379_07480</name>
</gene>
<evidence type="ECO:0000259" key="7">
    <source>
        <dbReference type="Pfam" id="PF14322"/>
    </source>
</evidence>
<evidence type="ECO:0000256" key="4">
    <source>
        <dbReference type="ARBA" id="ARBA00023136"/>
    </source>
</evidence>
<accession>A0A917MTV0</accession>
<feature type="domain" description="RagB/SusD" evidence="6">
    <location>
        <begin position="334"/>
        <end position="538"/>
    </location>
</feature>
<dbReference type="Pfam" id="PF14322">
    <property type="entry name" value="SusD-like_3"/>
    <property type="match status" value="1"/>
</dbReference>
<dbReference type="GO" id="GO:0009279">
    <property type="term" value="C:cell outer membrane"/>
    <property type="evidence" value="ECO:0007669"/>
    <property type="project" value="UniProtKB-SubCell"/>
</dbReference>
<dbReference type="Gene3D" id="1.25.40.390">
    <property type="match status" value="1"/>
</dbReference>
<name>A0A917MTV0_9BACT</name>
<reference evidence="8" key="2">
    <citation type="submission" date="2020-09" db="EMBL/GenBank/DDBJ databases">
        <authorList>
            <person name="Sun Q."/>
            <person name="Zhou Y."/>
        </authorList>
    </citation>
    <scope>NUCLEOTIDE SEQUENCE</scope>
    <source>
        <strain evidence="8">CGMCC 1.15290</strain>
    </source>
</reference>
<comment type="similarity">
    <text evidence="2">Belongs to the SusD family.</text>
</comment>
<evidence type="ECO:0000313" key="8">
    <source>
        <dbReference type="EMBL" id="GGH60049.1"/>
    </source>
</evidence>
<evidence type="ECO:0000259" key="6">
    <source>
        <dbReference type="Pfam" id="PF07980"/>
    </source>
</evidence>
<dbReference type="InterPro" id="IPR033985">
    <property type="entry name" value="SusD-like_N"/>
</dbReference>
<dbReference type="PROSITE" id="PS51257">
    <property type="entry name" value="PROKAR_LIPOPROTEIN"/>
    <property type="match status" value="1"/>
</dbReference>
<evidence type="ECO:0000256" key="1">
    <source>
        <dbReference type="ARBA" id="ARBA00004442"/>
    </source>
</evidence>
<dbReference type="InterPro" id="IPR012944">
    <property type="entry name" value="SusD_RagB_dom"/>
</dbReference>
<dbReference type="AlphaFoldDB" id="A0A917MTV0"/>
<comment type="subcellular location">
    <subcellularLocation>
        <location evidence="1">Cell outer membrane</location>
    </subcellularLocation>
</comment>
<evidence type="ECO:0000313" key="9">
    <source>
        <dbReference type="Proteomes" id="UP000627292"/>
    </source>
</evidence>
<keyword evidence="4" id="KW-0472">Membrane</keyword>
<dbReference type="Proteomes" id="UP000627292">
    <property type="component" value="Unassembled WGS sequence"/>
</dbReference>
<reference evidence="8" key="1">
    <citation type="journal article" date="2014" name="Int. J. Syst. Evol. Microbiol.">
        <title>Complete genome sequence of Corynebacterium casei LMG S-19264T (=DSM 44701T), isolated from a smear-ripened cheese.</title>
        <authorList>
            <consortium name="US DOE Joint Genome Institute (JGI-PGF)"/>
            <person name="Walter F."/>
            <person name="Albersmeier A."/>
            <person name="Kalinowski J."/>
            <person name="Ruckert C."/>
        </authorList>
    </citation>
    <scope>NUCLEOTIDE SEQUENCE</scope>
    <source>
        <strain evidence="8">CGMCC 1.15290</strain>
    </source>
</reference>
<protein>
    <submittedName>
        <fullName evidence="8">Starch-binding protein</fullName>
    </submittedName>
</protein>
<keyword evidence="3" id="KW-0732">Signal</keyword>
<evidence type="ECO:0000256" key="2">
    <source>
        <dbReference type="ARBA" id="ARBA00006275"/>
    </source>
</evidence>